<evidence type="ECO:0000313" key="3">
    <source>
        <dbReference type="EMBL" id="MBO3100116.1"/>
    </source>
</evidence>
<name>A0ABS3SXV5_9FLAO</name>
<dbReference type="GO" id="GO:0016787">
    <property type="term" value="F:hydrolase activity"/>
    <property type="evidence" value="ECO:0007669"/>
    <property type="project" value="UniProtKB-KW"/>
</dbReference>
<dbReference type="SUPFAM" id="SSF53474">
    <property type="entry name" value="alpha/beta-Hydrolases"/>
    <property type="match status" value="1"/>
</dbReference>
<evidence type="ECO:0000313" key="4">
    <source>
        <dbReference type="Proteomes" id="UP000681315"/>
    </source>
</evidence>
<evidence type="ECO:0000259" key="2">
    <source>
        <dbReference type="Pfam" id="PF12146"/>
    </source>
</evidence>
<keyword evidence="3" id="KW-0378">Hydrolase</keyword>
<dbReference type="EMBL" id="JAGEVG010000029">
    <property type="protein sequence ID" value="MBO3100116.1"/>
    <property type="molecule type" value="Genomic_DNA"/>
</dbReference>
<comment type="caution">
    <text evidence="3">The sequence shown here is derived from an EMBL/GenBank/DDBJ whole genome shotgun (WGS) entry which is preliminary data.</text>
</comment>
<evidence type="ECO:0000256" key="1">
    <source>
        <dbReference type="SAM" id="Phobius"/>
    </source>
</evidence>
<keyword evidence="1" id="KW-1133">Transmembrane helix</keyword>
<organism evidence="3 4">
    <name type="scientific">Gelidibacter pelagius</name>
    <dbReference type="NCBI Taxonomy" id="2819985"/>
    <lineage>
        <taxon>Bacteria</taxon>
        <taxon>Pseudomonadati</taxon>
        <taxon>Bacteroidota</taxon>
        <taxon>Flavobacteriia</taxon>
        <taxon>Flavobacteriales</taxon>
        <taxon>Flavobacteriaceae</taxon>
        <taxon>Gelidibacter</taxon>
    </lineage>
</organism>
<dbReference type="PANTHER" id="PTHR12277">
    <property type="entry name" value="ALPHA/BETA HYDROLASE DOMAIN-CONTAINING PROTEIN"/>
    <property type="match status" value="1"/>
</dbReference>
<dbReference type="InterPro" id="IPR022742">
    <property type="entry name" value="Hydrolase_4"/>
</dbReference>
<dbReference type="PANTHER" id="PTHR12277:SF81">
    <property type="entry name" value="PROTEIN ABHD13"/>
    <property type="match status" value="1"/>
</dbReference>
<protein>
    <submittedName>
        <fullName evidence="3">Alpha/beta hydrolase</fullName>
    </submittedName>
</protein>
<keyword evidence="1" id="KW-0472">Membrane</keyword>
<accession>A0ABS3SXV5</accession>
<feature type="domain" description="Serine aminopeptidase S33" evidence="2">
    <location>
        <begin position="77"/>
        <end position="184"/>
    </location>
</feature>
<proteinExistence type="predicted"/>
<keyword evidence="1" id="KW-0812">Transmembrane</keyword>
<feature type="transmembrane region" description="Helical" evidence="1">
    <location>
        <begin position="14"/>
        <end position="32"/>
    </location>
</feature>
<reference evidence="3 4" key="1">
    <citation type="submission" date="2021-03" db="EMBL/GenBank/DDBJ databases">
        <title>Gelidibacter sp. nov., isolated from costal sediment.</title>
        <authorList>
            <person name="Lun K.-Y."/>
        </authorList>
    </citation>
    <scope>NUCLEOTIDE SEQUENCE [LARGE SCALE GENOMIC DNA]</scope>
    <source>
        <strain evidence="3 4">DF109</strain>
    </source>
</reference>
<dbReference type="Proteomes" id="UP000681315">
    <property type="component" value="Unassembled WGS sequence"/>
</dbReference>
<dbReference type="InterPro" id="IPR029058">
    <property type="entry name" value="AB_hydrolase_fold"/>
</dbReference>
<dbReference type="RefSeq" id="WP_208235221.1">
    <property type="nucleotide sequence ID" value="NZ_JAGEVG010000029.1"/>
</dbReference>
<sequence length="272" mass="30926">MSNIPRTKNKLKKVLLFLVALYLMIGASLYLLQEKILFLPTVLPQDYQYEFNHPFEEVFLKTEADAVINAIHFKIENPKGVILYFHGNAGDLSRWGTIAEVFVNMDYDVLIMDYRTYGKSTGKLSEAAFYKDAQHCYDYLKASYSDSKITLYGRSLGTGIATYLASKNKAKQLILETPYYSMVDVAKSRFPFLPVEKLLQYKFPTNEFITSVECPIVVFHGTDDGVVPFESGKKLFDIAPKLQATFVEIEGGGHNDLINFKVYRNGIEEALK</sequence>
<dbReference type="Gene3D" id="3.40.50.1820">
    <property type="entry name" value="alpha/beta hydrolase"/>
    <property type="match status" value="1"/>
</dbReference>
<gene>
    <name evidence="3" type="ORF">J4051_17725</name>
</gene>
<keyword evidence="4" id="KW-1185">Reference proteome</keyword>
<dbReference type="Pfam" id="PF12146">
    <property type="entry name" value="Hydrolase_4"/>
    <property type="match status" value="1"/>
</dbReference>